<protein>
    <recommendedName>
        <fullName evidence="1">Peptidase M12A domain-containing protein</fullName>
    </recommendedName>
</protein>
<dbReference type="RefSeq" id="XP_030998645.1">
    <property type="nucleotide sequence ID" value="XM_031137803.1"/>
</dbReference>
<keyword evidence="3" id="KW-1185">Reference proteome</keyword>
<accession>A0A507BDX6</accession>
<dbReference type="EMBL" id="SKBQ01000015">
    <property type="protein sequence ID" value="TPX16934.1"/>
    <property type="molecule type" value="Genomic_DNA"/>
</dbReference>
<evidence type="ECO:0000313" key="2">
    <source>
        <dbReference type="EMBL" id="TPX16934.1"/>
    </source>
</evidence>
<dbReference type="InParanoid" id="A0A507BDX6"/>
<dbReference type="GO" id="GO:0006508">
    <property type="term" value="P:proteolysis"/>
    <property type="evidence" value="ECO:0007669"/>
    <property type="project" value="InterPro"/>
</dbReference>
<organism evidence="2 3">
    <name type="scientific">Thyridium curvatum</name>
    <dbReference type="NCBI Taxonomy" id="1093900"/>
    <lineage>
        <taxon>Eukaryota</taxon>
        <taxon>Fungi</taxon>
        <taxon>Dikarya</taxon>
        <taxon>Ascomycota</taxon>
        <taxon>Pezizomycotina</taxon>
        <taxon>Sordariomycetes</taxon>
        <taxon>Sordariomycetidae</taxon>
        <taxon>Thyridiales</taxon>
        <taxon>Thyridiaceae</taxon>
        <taxon>Thyridium</taxon>
    </lineage>
</organism>
<sequence length="293" mass="32607">MGSSHSVLRVVTISQTFLSKLSQSRILAKLPLSDPLKPTACKKTQPSAAADGGDDPSYFSPCRDGIVERQNLFLFTDDAWAPGSELTVSFIEPVPRNDNFDVRELVEWCAAEWTKGIDLYLVFLDEGDPDCGVANVRISFQAGSSHSDVGAQGTAPGQATMNLAITESHHRLDARRMILHEFGHALGFRHEHSSPNFPYRLDKDKVVGDLAKWQRKGTEEAARDFEINFGPDKTGRRVQASEFDPKSIMMYHIRAHWHTGQVDLQQSFGLSPTDKKFAEQVYGPAPPESDLHR</sequence>
<evidence type="ECO:0000259" key="1">
    <source>
        <dbReference type="Pfam" id="PF01400"/>
    </source>
</evidence>
<dbReference type="InterPro" id="IPR001506">
    <property type="entry name" value="Peptidase_M12A"/>
</dbReference>
<dbReference type="GO" id="GO:0004222">
    <property type="term" value="F:metalloendopeptidase activity"/>
    <property type="evidence" value="ECO:0007669"/>
    <property type="project" value="InterPro"/>
</dbReference>
<dbReference type="AlphaFoldDB" id="A0A507BDX6"/>
<dbReference type="OrthoDB" id="291007at2759"/>
<dbReference type="GeneID" id="41970943"/>
<comment type="caution">
    <text evidence="2">The sequence shown here is derived from an EMBL/GenBank/DDBJ whole genome shotgun (WGS) entry which is preliminary data.</text>
</comment>
<feature type="domain" description="Peptidase M12A" evidence="1">
    <location>
        <begin position="174"/>
        <end position="255"/>
    </location>
</feature>
<evidence type="ECO:0000313" key="3">
    <source>
        <dbReference type="Proteomes" id="UP000319257"/>
    </source>
</evidence>
<reference evidence="2 3" key="1">
    <citation type="submission" date="2019-06" db="EMBL/GenBank/DDBJ databases">
        <title>Draft genome sequence of the filamentous fungus Phialemoniopsis curvata isolated from diesel fuel.</title>
        <authorList>
            <person name="Varaljay V.A."/>
            <person name="Lyon W.J."/>
            <person name="Crouch A.L."/>
            <person name="Drake C.E."/>
            <person name="Hollomon J.M."/>
            <person name="Nadeau L.J."/>
            <person name="Nunn H.S."/>
            <person name="Stevenson B.S."/>
            <person name="Bojanowski C.L."/>
            <person name="Crookes-Goodson W.J."/>
        </authorList>
    </citation>
    <scope>NUCLEOTIDE SEQUENCE [LARGE SCALE GENOMIC DNA]</scope>
    <source>
        <strain evidence="2 3">D216</strain>
    </source>
</reference>
<dbReference type="Proteomes" id="UP000319257">
    <property type="component" value="Unassembled WGS sequence"/>
</dbReference>
<gene>
    <name evidence="2" type="ORF">E0L32_003496</name>
</gene>
<proteinExistence type="predicted"/>
<dbReference type="SUPFAM" id="SSF55486">
    <property type="entry name" value="Metalloproteases ('zincins'), catalytic domain"/>
    <property type="match status" value="1"/>
</dbReference>
<dbReference type="InterPro" id="IPR024079">
    <property type="entry name" value="MetalloPept_cat_dom_sf"/>
</dbReference>
<dbReference type="Gene3D" id="3.40.390.10">
    <property type="entry name" value="Collagenase (Catalytic Domain)"/>
    <property type="match status" value="1"/>
</dbReference>
<name>A0A507BDX6_9PEZI</name>
<dbReference type="Pfam" id="PF01400">
    <property type="entry name" value="Astacin"/>
    <property type="match status" value="1"/>
</dbReference>